<feature type="non-terminal residue" evidence="2">
    <location>
        <position position="1"/>
    </location>
</feature>
<dbReference type="InterPro" id="IPR012338">
    <property type="entry name" value="Beta-lactam/transpept-like"/>
</dbReference>
<dbReference type="InterPro" id="IPR050789">
    <property type="entry name" value="Diverse_Enzym_Activities"/>
</dbReference>
<evidence type="ECO:0000259" key="1">
    <source>
        <dbReference type="Pfam" id="PF00144"/>
    </source>
</evidence>
<dbReference type="EMBL" id="UINC01014712">
    <property type="protein sequence ID" value="SVA62552.1"/>
    <property type="molecule type" value="Genomic_DNA"/>
</dbReference>
<accession>A0A381XDG3</accession>
<dbReference type="Gene3D" id="3.40.710.10">
    <property type="entry name" value="DD-peptidase/beta-lactamase superfamily"/>
    <property type="match status" value="1"/>
</dbReference>
<protein>
    <recommendedName>
        <fullName evidence="1">Beta-lactamase-related domain-containing protein</fullName>
    </recommendedName>
</protein>
<dbReference type="PANTHER" id="PTHR43283">
    <property type="entry name" value="BETA-LACTAMASE-RELATED"/>
    <property type="match status" value="1"/>
</dbReference>
<organism evidence="2">
    <name type="scientific">marine metagenome</name>
    <dbReference type="NCBI Taxonomy" id="408172"/>
    <lineage>
        <taxon>unclassified sequences</taxon>
        <taxon>metagenomes</taxon>
        <taxon>ecological metagenomes</taxon>
    </lineage>
</organism>
<dbReference type="Pfam" id="PF00144">
    <property type="entry name" value="Beta-lactamase"/>
    <property type="match status" value="1"/>
</dbReference>
<feature type="domain" description="Beta-lactamase-related" evidence="1">
    <location>
        <begin position="1"/>
        <end position="297"/>
    </location>
</feature>
<name>A0A381XDG3_9ZZZZ</name>
<dbReference type="PANTHER" id="PTHR43283:SF3">
    <property type="entry name" value="BETA-LACTAMASE FAMILY PROTEIN (AFU_ORTHOLOGUE AFUA_5G07500)"/>
    <property type="match status" value="1"/>
</dbReference>
<dbReference type="InterPro" id="IPR001466">
    <property type="entry name" value="Beta-lactam-related"/>
</dbReference>
<proteinExistence type="predicted"/>
<sequence>SVAIMMLIEDGELGLNDPVVKYLPELASLTVLTEGERLPLVNPITVRHLLTHTAGFSYGWNPRDPVDALYASVNPERAADSNDFLQRLSTLPLKFEPGKQWHYGVAVDVLGVLVERISGKPFNRFLHERLFEPLGMVDTFFNVPATKLDRFLPNHVWDWRNRKLTMFTNANDAEFKRVNFFSGGGGLVSTTADYFRFAEMLRRGGDLEGTRILEAETVALMTRDHLPDIVPLVKNGVGRRAILRRGRGFGLGFDVVVDTANRRGAASIGDYSWSGIAGTFFWIDPVLDVVAIGMIQVLRSPLRLSTEMKNLVHGSLMTDEN</sequence>
<dbReference type="SUPFAM" id="SSF56601">
    <property type="entry name" value="beta-lactamase/transpeptidase-like"/>
    <property type="match status" value="1"/>
</dbReference>
<gene>
    <name evidence="2" type="ORF">METZ01_LOCUS115406</name>
</gene>
<dbReference type="AlphaFoldDB" id="A0A381XDG3"/>
<evidence type="ECO:0000313" key="2">
    <source>
        <dbReference type="EMBL" id="SVA62552.1"/>
    </source>
</evidence>
<reference evidence="2" key="1">
    <citation type="submission" date="2018-05" db="EMBL/GenBank/DDBJ databases">
        <authorList>
            <person name="Lanie J.A."/>
            <person name="Ng W.-L."/>
            <person name="Kazmierczak K.M."/>
            <person name="Andrzejewski T.M."/>
            <person name="Davidsen T.M."/>
            <person name="Wayne K.J."/>
            <person name="Tettelin H."/>
            <person name="Glass J.I."/>
            <person name="Rusch D."/>
            <person name="Podicherti R."/>
            <person name="Tsui H.-C.T."/>
            <person name="Winkler M.E."/>
        </authorList>
    </citation>
    <scope>NUCLEOTIDE SEQUENCE</scope>
</reference>